<reference evidence="1 2" key="1">
    <citation type="submission" date="2017-06" db="EMBL/GenBank/DDBJ databases">
        <title>Comparative genomic analysis of Ambrosia Fusariam Clade fungi.</title>
        <authorList>
            <person name="Stajich J.E."/>
            <person name="Carrillo J."/>
            <person name="Kijimoto T."/>
            <person name="Eskalen A."/>
            <person name="O'Donnell K."/>
            <person name="Kasson M."/>
        </authorList>
    </citation>
    <scope>NUCLEOTIDE SEQUENCE [LARGE SCALE GENOMIC DNA]</scope>
    <source>
        <strain evidence="1 2">NRRL62606</strain>
    </source>
</reference>
<organism evidence="1 2">
    <name type="scientific">Fusarium floridanum</name>
    <dbReference type="NCBI Taxonomy" id="1325733"/>
    <lineage>
        <taxon>Eukaryota</taxon>
        <taxon>Fungi</taxon>
        <taxon>Dikarya</taxon>
        <taxon>Ascomycota</taxon>
        <taxon>Pezizomycotina</taxon>
        <taxon>Sordariomycetes</taxon>
        <taxon>Hypocreomycetidae</taxon>
        <taxon>Hypocreales</taxon>
        <taxon>Nectriaceae</taxon>
        <taxon>Fusarium</taxon>
        <taxon>Fusarium solani species complex</taxon>
    </lineage>
</organism>
<protein>
    <submittedName>
        <fullName evidence="1">Uncharacterized protein</fullName>
    </submittedName>
</protein>
<evidence type="ECO:0000313" key="1">
    <source>
        <dbReference type="EMBL" id="RSL88432.1"/>
    </source>
</evidence>
<keyword evidence="2" id="KW-1185">Reference proteome</keyword>
<dbReference type="Proteomes" id="UP000287972">
    <property type="component" value="Unassembled WGS sequence"/>
</dbReference>
<dbReference type="EMBL" id="NKCL01000023">
    <property type="protein sequence ID" value="RSL88432.1"/>
    <property type="molecule type" value="Genomic_DNA"/>
</dbReference>
<sequence length="134" mass="14314">MAITVWLLVSHDTAIIPGQWSIFVSADKTRPGIIFNNYGAAPGISINPLVTASAITLDVIANPGPDCSKNMRDIAKAIVLPEKPPGTPPSVADSEVWASMFIQGLINQSYLGQFAMEKLRTARQLDLSGPPIDV</sequence>
<name>A0A428SF55_9HYPO</name>
<comment type="caution">
    <text evidence="1">The sequence shown here is derived from an EMBL/GenBank/DDBJ whole genome shotgun (WGS) entry which is preliminary data.</text>
</comment>
<proteinExistence type="predicted"/>
<evidence type="ECO:0000313" key="2">
    <source>
        <dbReference type="Proteomes" id="UP000287972"/>
    </source>
</evidence>
<dbReference type="AlphaFoldDB" id="A0A428SF55"/>
<gene>
    <name evidence="1" type="ORF">CEP51_001749</name>
</gene>
<accession>A0A428SF55</accession>